<dbReference type="GO" id="GO:0005737">
    <property type="term" value="C:cytoplasm"/>
    <property type="evidence" value="ECO:0007669"/>
    <property type="project" value="TreeGrafter"/>
</dbReference>
<keyword evidence="1" id="KW-1133">Transmembrane helix</keyword>
<dbReference type="AlphaFoldDB" id="A0A0A0IFK9"/>
<protein>
    <submittedName>
        <fullName evidence="3">Oxidoreductase</fullName>
    </submittedName>
</protein>
<organism evidence="3 4">
    <name type="scientific">Clostridium botulinum C/D str. DC5</name>
    <dbReference type="NCBI Taxonomy" id="1443128"/>
    <lineage>
        <taxon>Bacteria</taxon>
        <taxon>Bacillati</taxon>
        <taxon>Bacillota</taxon>
        <taxon>Clostridia</taxon>
        <taxon>Eubacteriales</taxon>
        <taxon>Clostridiaceae</taxon>
        <taxon>Clostridium</taxon>
    </lineage>
</organism>
<keyword evidence="1" id="KW-0472">Membrane</keyword>
<reference evidence="3 4" key="1">
    <citation type="submission" date="2014-01" db="EMBL/GenBank/DDBJ databases">
        <title>Plasmidome dynamics in the species complex Clostridium novyi sensu lato converts strains of independent lineages into distinctly different pathogens.</title>
        <authorList>
            <person name="Skarin H."/>
            <person name="Segerman B."/>
        </authorList>
    </citation>
    <scope>NUCLEOTIDE SEQUENCE [LARGE SCALE GENOMIC DNA]</scope>
    <source>
        <strain evidence="3 4">DC5</strain>
    </source>
</reference>
<sequence>MYRQFVQGNPMFTSINKVPRQYPYLTENINTEIIIVGGGVTGAILGYYFTKNNIPCVILEKNRIAHCSTSATTALLEYELDDNLKELSSIISLEKLLRVYKLGVSALNEIDSFIKENGNKCNYIKKDALLYTSKNLEKKELYEEYNLRKENGFNVEFIDEHNNPFSFHLKAGIYSKDGGIELDPYKFTHELLEVGCNKGLKVYENTEVIDINYMNNGVEVETIYGYKVKGKIIVVATGYNTTLFTKRKFGTKYTTFSIGTKEVKNFHGWFNRALIRDNSNPYNYLRTTWDNRIIIGGEDINFSDDIINEDIANKKYDILEQRLKSMFKNIKDIKIQYRYCGTFISTKDNLGFIGPEPTNNKLWYCLGYGANGILFTILGGMMLTEFYYGIKNKDLDLFKVDRFDS</sequence>
<keyword evidence="1" id="KW-0812">Transmembrane</keyword>
<dbReference type="SUPFAM" id="SSF51905">
    <property type="entry name" value="FAD/NAD(P)-binding domain"/>
    <property type="match status" value="1"/>
</dbReference>
<gene>
    <name evidence="3" type="ORF">Z955_08815</name>
</gene>
<comment type="caution">
    <text evidence="3">The sequence shown here is derived from an EMBL/GenBank/DDBJ whole genome shotgun (WGS) entry which is preliminary data.</text>
</comment>
<dbReference type="PANTHER" id="PTHR13847">
    <property type="entry name" value="SARCOSINE DEHYDROGENASE-RELATED"/>
    <property type="match status" value="1"/>
</dbReference>
<evidence type="ECO:0000313" key="3">
    <source>
        <dbReference type="EMBL" id="KGM99076.1"/>
    </source>
</evidence>
<dbReference type="PANTHER" id="PTHR13847:SF201">
    <property type="entry name" value="PUTATIBE OXIDOREDUCTASE"/>
    <property type="match status" value="1"/>
</dbReference>
<dbReference type="InterPro" id="IPR006076">
    <property type="entry name" value="FAD-dep_OxRdtase"/>
</dbReference>
<proteinExistence type="predicted"/>
<dbReference type="InterPro" id="IPR036188">
    <property type="entry name" value="FAD/NAD-bd_sf"/>
</dbReference>
<feature type="transmembrane region" description="Helical" evidence="1">
    <location>
        <begin position="368"/>
        <end position="390"/>
    </location>
</feature>
<dbReference type="Pfam" id="PF01266">
    <property type="entry name" value="DAO"/>
    <property type="match status" value="1"/>
</dbReference>
<accession>A0A0A0IFK9</accession>
<evidence type="ECO:0000256" key="1">
    <source>
        <dbReference type="SAM" id="Phobius"/>
    </source>
</evidence>
<dbReference type="Proteomes" id="UP000030014">
    <property type="component" value="Unassembled WGS sequence"/>
</dbReference>
<dbReference type="EMBL" id="JDRY01000039">
    <property type="protein sequence ID" value="KGM99076.1"/>
    <property type="molecule type" value="Genomic_DNA"/>
</dbReference>
<dbReference type="RefSeq" id="WP_039257661.1">
    <property type="nucleotide sequence ID" value="NZ_JDRY01000039.1"/>
</dbReference>
<name>A0A0A0IFK9_CLOBO</name>
<dbReference type="Gene3D" id="3.30.9.10">
    <property type="entry name" value="D-Amino Acid Oxidase, subunit A, domain 2"/>
    <property type="match status" value="1"/>
</dbReference>
<evidence type="ECO:0000259" key="2">
    <source>
        <dbReference type="Pfam" id="PF01266"/>
    </source>
</evidence>
<feature type="domain" description="FAD dependent oxidoreductase" evidence="2">
    <location>
        <begin position="33"/>
        <end position="385"/>
    </location>
</feature>
<dbReference type="Gene3D" id="3.50.50.60">
    <property type="entry name" value="FAD/NAD(P)-binding domain"/>
    <property type="match status" value="1"/>
</dbReference>
<evidence type="ECO:0000313" key="4">
    <source>
        <dbReference type="Proteomes" id="UP000030014"/>
    </source>
</evidence>